<dbReference type="EMBL" id="VEWJ01000037">
    <property type="protein sequence ID" value="TPF73850.1"/>
    <property type="molecule type" value="Genomic_DNA"/>
</dbReference>
<evidence type="ECO:0000313" key="1">
    <source>
        <dbReference type="EMBL" id="TPF73850.1"/>
    </source>
</evidence>
<proteinExistence type="predicted"/>
<gene>
    <name evidence="1" type="ORF">FHY56_17725</name>
</gene>
<evidence type="ECO:0000313" key="2">
    <source>
        <dbReference type="Proteomes" id="UP000315388"/>
    </source>
</evidence>
<sequence length="31" mass="3305">RGGSVCLNSFGRFVKWISAAIMPPPSLVSAR</sequence>
<accession>A0A502BHL4</accession>
<protein>
    <submittedName>
        <fullName evidence="1">LysR family transcriptional regulator</fullName>
    </submittedName>
</protein>
<organism evidence="1 2">
    <name type="scientific">Brucella gallinifaecis</name>
    <dbReference type="NCBI Taxonomy" id="215590"/>
    <lineage>
        <taxon>Bacteria</taxon>
        <taxon>Pseudomonadati</taxon>
        <taxon>Pseudomonadota</taxon>
        <taxon>Alphaproteobacteria</taxon>
        <taxon>Hyphomicrobiales</taxon>
        <taxon>Brucellaceae</taxon>
        <taxon>Brucella/Ochrobactrum group</taxon>
        <taxon>Brucella</taxon>
    </lineage>
</organism>
<dbReference type="Proteomes" id="UP000315388">
    <property type="component" value="Unassembled WGS sequence"/>
</dbReference>
<name>A0A502BHL4_9HYPH</name>
<comment type="caution">
    <text evidence="1">The sequence shown here is derived from an EMBL/GenBank/DDBJ whole genome shotgun (WGS) entry which is preliminary data.</text>
</comment>
<feature type="non-terminal residue" evidence="1">
    <location>
        <position position="1"/>
    </location>
</feature>
<keyword evidence="2" id="KW-1185">Reference proteome</keyword>
<dbReference type="AlphaFoldDB" id="A0A502BHL4"/>
<reference evidence="1 2" key="1">
    <citation type="journal article" date="2003" name="Int. J. Syst. Evol. Microbiol.">
        <title>Towards a standardized format for the description of a novel species (of an established genus): Ochrobactrum gallinifaecis sp. nov.</title>
        <authorList>
            <person name="Kampfer P."/>
            <person name="Buczolits S."/>
            <person name="Albrecht A."/>
            <person name="Busse H.J."/>
            <person name="Stackebrandt E."/>
        </authorList>
    </citation>
    <scope>NUCLEOTIDE SEQUENCE [LARGE SCALE GENOMIC DNA]</scope>
    <source>
        <strain evidence="1 2">ISO 196</strain>
    </source>
</reference>